<evidence type="ECO:0000313" key="3">
    <source>
        <dbReference type="Proteomes" id="UP001595528"/>
    </source>
</evidence>
<dbReference type="NCBIfam" id="NF003818">
    <property type="entry name" value="PRK05409.1"/>
    <property type="match status" value="1"/>
</dbReference>
<accession>A0ABV7L1F3</accession>
<dbReference type="InterPro" id="IPR007801">
    <property type="entry name" value="MbnB/TglH/ChrH"/>
</dbReference>
<dbReference type="EMBL" id="JBHRTR010000028">
    <property type="protein sequence ID" value="MFC3228284.1"/>
    <property type="molecule type" value="Genomic_DNA"/>
</dbReference>
<dbReference type="SUPFAM" id="SSF51658">
    <property type="entry name" value="Xylose isomerase-like"/>
    <property type="match status" value="1"/>
</dbReference>
<sequence length="309" mass="33301">MTASQQNDARALPADRCGIGLRAPHHAEIVAERPPVGWLEVHAENYMCGGPARRHLENARRDWPLSVHGVGLSLGGALAPDPLHLDRLARLVAEVEPALVSEHLAWSLAEGSYLNDLLPLPYTEESLAIVAANIERVQERLQRPILLENPSTYLRFAASTVPEGEFLAALARRTGCGLLCDVNNVMVNAHNHGEDPRAFLAALPPGAVGEIHLAGYHENRVTAEDGSERVVRIDDHGSAVAGDVWTLYDAAVRLFPQAPTLIEWDTRIPPLARLAEEAAAADRRRQAALAGDPAAGPVALEPRGDDRAA</sequence>
<name>A0ABV7L1F3_9PROT</name>
<reference evidence="3" key="1">
    <citation type="journal article" date="2019" name="Int. J. Syst. Evol. Microbiol.">
        <title>The Global Catalogue of Microorganisms (GCM) 10K type strain sequencing project: providing services to taxonomists for standard genome sequencing and annotation.</title>
        <authorList>
            <consortium name="The Broad Institute Genomics Platform"/>
            <consortium name="The Broad Institute Genome Sequencing Center for Infectious Disease"/>
            <person name="Wu L."/>
            <person name="Ma J."/>
        </authorList>
    </citation>
    <scope>NUCLEOTIDE SEQUENCE [LARGE SCALE GENOMIC DNA]</scope>
    <source>
        <strain evidence="3">KCTC 42964</strain>
    </source>
</reference>
<dbReference type="RefSeq" id="WP_379901258.1">
    <property type="nucleotide sequence ID" value="NZ_JBHRTR010000028.1"/>
</dbReference>
<dbReference type="InterPro" id="IPR036237">
    <property type="entry name" value="Xyl_isomerase-like_sf"/>
</dbReference>
<protein>
    <submittedName>
        <fullName evidence="2">DUF692 domain-containing protein</fullName>
    </submittedName>
</protein>
<dbReference type="PANTHER" id="PTHR42194:SF1">
    <property type="entry name" value="UPF0276 PROTEIN HI_1600"/>
    <property type="match status" value="1"/>
</dbReference>
<proteinExistence type="predicted"/>
<dbReference type="Proteomes" id="UP001595528">
    <property type="component" value="Unassembled WGS sequence"/>
</dbReference>
<dbReference type="PANTHER" id="PTHR42194">
    <property type="entry name" value="UPF0276 PROTEIN HI_1600"/>
    <property type="match status" value="1"/>
</dbReference>
<comment type="caution">
    <text evidence="2">The sequence shown here is derived from an EMBL/GenBank/DDBJ whole genome shotgun (WGS) entry which is preliminary data.</text>
</comment>
<keyword evidence="3" id="KW-1185">Reference proteome</keyword>
<dbReference type="Gene3D" id="3.20.20.150">
    <property type="entry name" value="Divalent-metal-dependent TIM barrel enzymes"/>
    <property type="match status" value="1"/>
</dbReference>
<dbReference type="Pfam" id="PF05114">
    <property type="entry name" value="MbnB_TglH_ChrH"/>
    <property type="match status" value="1"/>
</dbReference>
<organism evidence="2 3">
    <name type="scientific">Marinibaculum pumilum</name>
    <dbReference type="NCBI Taxonomy" id="1766165"/>
    <lineage>
        <taxon>Bacteria</taxon>
        <taxon>Pseudomonadati</taxon>
        <taxon>Pseudomonadota</taxon>
        <taxon>Alphaproteobacteria</taxon>
        <taxon>Rhodospirillales</taxon>
        <taxon>Rhodospirillaceae</taxon>
        <taxon>Marinibaculum</taxon>
    </lineage>
</organism>
<gene>
    <name evidence="2" type="ORF">ACFOGJ_13645</name>
</gene>
<evidence type="ECO:0000313" key="2">
    <source>
        <dbReference type="EMBL" id="MFC3228284.1"/>
    </source>
</evidence>
<evidence type="ECO:0000256" key="1">
    <source>
        <dbReference type="SAM" id="MobiDB-lite"/>
    </source>
</evidence>
<feature type="region of interest" description="Disordered" evidence="1">
    <location>
        <begin position="282"/>
        <end position="309"/>
    </location>
</feature>